<evidence type="ECO:0000256" key="1">
    <source>
        <dbReference type="SAM" id="MobiDB-lite"/>
    </source>
</evidence>
<comment type="caution">
    <text evidence="2">The sequence shown here is derived from an EMBL/GenBank/DDBJ whole genome shotgun (WGS) entry which is preliminary data.</text>
</comment>
<accession>A0ABV9FGZ9</accession>
<dbReference type="Proteomes" id="UP001596028">
    <property type="component" value="Unassembled WGS sequence"/>
</dbReference>
<evidence type="ECO:0000313" key="2">
    <source>
        <dbReference type="EMBL" id="MFC4599454.1"/>
    </source>
</evidence>
<proteinExistence type="predicted"/>
<dbReference type="RefSeq" id="WP_378097255.1">
    <property type="nucleotide sequence ID" value="NZ_JBHSEP010000009.1"/>
</dbReference>
<reference evidence="3" key="1">
    <citation type="journal article" date="2019" name="Int. J. Syst. Evol. Microbiol.">
        <title>The Global Catalogue of Microorganisms (GCM) 10K type strain sequencing project: providing services to taxonomists for standard genome sequencing and annotation.</title>
        <authorList>
            <consortium name="The Broad Institute Genomics Platform"/>
            <consortium name="The Broad Institute Genome Sequencing Center for Infectious Disease"/>
            <person name="Wu L."/>
            <person name="Ma J."/>
        </authorList>
    </citation>
    <scope>NUCLEOTIDE SEQUENCE [LARGE SCALE GENOMIC DNA]</scope>
    <source>
        <strain evidence="3">CCUG 49571</strain>
    </source>
</reference>
<dbReference type="EMBL" id="JBHSEP010000009">
    <property type="protein sequence ID" value="MFC4599454.1"/>
    <property type="molecule type" value="Genomic_DNA"/>
</dbReference>
<evidence type="ECO:0000313" key="3">
    <source>
        <dbReference type="Proteomes" id="UP001596028"/>
    </source>
</evidence>
<name>A0ABV9FGZ9_9BACL</name>
<protein>
    <recommendedName>
        <fullName evidence="4">DUF4025 domain-containing protein</fullName>
    </recommendedName>
</protein>
<sequence>MEKENQESLENQNKAESENKAQIKPGYDYIWGSDQDDLAIEKDDLE</sequence>
<feature type="region of interest" description="Disordered" evidence="1">
    <location>
        <begin position="1"/>
        <end position="32"/>
    </location>
</feature>
<organism evidence="2 3">
    <name type="scientific">Cohnella hongkongensis</name>
    <dbReference type="NCBI Taxonomy" id="178337"/>
    <lineage>
        <taxon>Bacteria</taxon>
        <taxon>Bacillati</taxon>
        <taxon>Bacillota</taxon>
        <taxon>Bacilli</taxon>
        <taxon>Bacillales</taxon>
        <taxon>Paenibacillaceae</taxon>
        <taxon>Cohnella</taxon>
    </lineage>
</organism>
<keyword evidence="3" id="KW-1185">Reference proteome</keyword>
<gene>
    <name evidence="2" type="ORF">ACFO3S_14485</name>
</gene>
<evidence type="ECO:0008006" key="4">
    <source>
        <dbReference type="Google" id="ProtNLM"/>
    </source>
</evidence>